<accession>A0ABR7GK09</accession>
<name>A0ABR7GK09_9FIRM</name>
<proteinExistence type="predicted"/>
<evidence type="ECO:0000259" key="1">
    <source>
        <dbReference type="Pfam" id="PF04545"/>
    </source>
</evidence>
<dbReference type="SUPFAM" id="SSF88659">
    <property type="entry name" value="Sigma3 and sigma4 domains of RNA polymerase sigma factors"/>
    <property type="match status" value="1"/>
</dbReference>
<keyword evidence="3" id="KW-1185">Reference proteome</keyword>
<feature type="domain" description="RNA polymerase sigma-70 region 4" evidence="1">
    <location>
        <begin position="129"/>
        <end position="174"/>
    </location>
</feature>
<dbReference type="InterPro" id="IPR014284">
    <property type="entry name" value="RNA_pol_sigma-70_dom"/>
</dbReference>
<gene>
    <name evidence="2" type="ORF">H8S02_01645</name>
</gene>
<dbReference type="InterPro" id="IPR036388">
    <property type="entry name" value="WH-like_DNA-bd_sf"/>
</dbReference>
<dbReference type="InterPro" id="IPR007630">
    <property type="entry name" value="RNA_pol_sigma70_r4"/>
</dbReference>
<dbReference type="InterPro" id="IPR013324">
    <property type="entry name" value="RNA_pol_sigma_r3/r4-like"/>
</dbReference>
<dbReference type="NCBIfam" id="TIGR02937">
    <property type="entry name" value="sigma70-ECF"/>
    <property type="match status" value="1"/>
</dbReference>
<protein>
    <submittedName>
        <fullName evidence="2">Sigma-70 family RNA polymerase sigma factor</fullName>
    </submittedName>
</protein>
<evidence type="ECO:0000313" key="3">
    <source>
        <dbReference type="Proteomes" id="UP000641741"/>
    </source>
</evidence>
<sequence>MDLQELILHAANHSEAETLEVIKRFKPLLKKYARLLHIEDAYDELQAEFLKIIYSTHWSNLHLQTEGAYVGYIATAVRNMYINLSKSKERQKECCFSSFGEEQEFMLNATLAADDNYDRLLFKDLRRLLTRSEFRVVYLACFKGYSCAAIAKKQGVSRQHINQVKRRALGKLKQYFQANSDEQE</sequence>
<evidence type="ECO:0000313" key="2">
    <source>
        <dbReference type="EMBL" id="MBC5694656.1"/>
    </source>
</evidence>
<dbReference type="Proteomes" id="UP000641741">
    <property type="component" value="Unassembled WGS sequence"/>
</dbReference>
<organism evidence="2 3">
    <name type="scientific">Agathobaculum hominis</name>
    <dbReference type="NCBI Taxonomy" id="2763014"/>
    <lineage>
        <taxon>Bacteria</taxon>
        <taxon>Bacillati</taxon>
        <taxon>Bacillota</taxon>
        <taxon>Clostridia</taxon>
        <taxon>Eubacteriales</taxon>
        <taxon>Butyricicoccaceae</taxon>
        <taxon>Agathobaculum</taxon>
    </lineage>
</organism>
<dbReference type="EMBL" id="JACOPK010000001">
    <property type="protein sequence ID" value="MBC5694656.1"/>
    <property type="molecule type" value="Genomic_DNA"/>
</dbReference>
<dbReference type="RefSeq" id="WP_186968942.1">
    <property type="nucleotide sequence ID" value="NZ_JACOPK010000001.1"/>
</dbReference>
<reference evidence="2 3" key="1">
    <citation type="submission" date="2020-08" db="EMBL/GenBank/DDBJ databases">
        <title>Genome public.</title>
        <authorList>
            <person name="Liu C."/>
            <person name="Sun Q."/>
        </authorList>
    </citation>
    <scope>NUCLEOTIDE SEQUENCE [LARGE SCALE GENOMIC DNA]</scope>
    <source>
        <strain evidence="2 3">M2</strain>
    </source>
</reference>
<dbReference type="Pfam" id="PF04545">
    <property type="entry name" value="Sigma70_r4"/>
    <property type="match status" value="1"/>
</dbReference>
<comment type="caution">
    <text evidence="2">The sequence shown here is derived from an EMBL/GenBank/DDBJ whole genome shotgun (WGS) entry which is preliminary data.</text>
</comment>
<dbReference type="Gene3D" id="1.10.10.10">
    <property type="entry name" value="Winged helix-like DNA-binding domain superfamily/Winged helix DNA-binding domain"/>
    <property type="match status" value="1"/>
</dbReference>